<evidence type="ECO:0000256" key="4">
    <source>
        <dbReference type="ARBA" id="ARBA00023163"/>
    </source>
</evidence>
<keyword evidence="4" id="KW-0804">Transcription</keyword>
<dbReference type="Gene3D" id="6.10.140.850">
    <property type="match status" value="1"/>
</dbReference>
<evidence type="ECO:0000256" key="2">
    <source>
        <dbReference type="ARBA" id="ARBA00023015"/>
    </source>
</evidence>
<dbReference type="RefSeq" id="WP_106362545.1">
    <property type="nucleotide sequence ID" value="NZ_PVTJ01000001.1"/>
</dbReference>
<gene>
    <name evidence="5" type="ORF">B0I28_101874</name>
</gene>
<organism evidence="5 6">
    <name type="scientific">Glycomyces artemisiae</name>
    <dbReference type="NCBI Taxonomy" id="1076443"/>
    <lineage>
        <taxon>Bacteria</taxon>
        <taxon>Bacillati</taxon>
        <taxon>Actinomycetota</taxon>
        <taxon>Actinomycetes</taxon>
        <taxon>Glycomycetales</taxon>
        <taxon>Glycomycetaceae</taxon>
        <taxon>Glycomyces</taxon>
    </lineage>
</organism>
<dbReference type="Proteomes" id="UP000238176">
    <property type="component" value="Unassembled WGS sequence"/>
</dbReference>
<name>A0A2T0UX85_9ACTN</name>
<accession>A0A2T0UX85</accession>
<comment type="similarity">
    <text evidence="1">Belongs to the BlaI transcriptional regulatory family.</text>
</comment>
<keyword evidence="2" id="KW-0805">Transcription regulation</keyword>
<dbReference type="PIRSF" id="PIRSF019455">
    <property type="entry name" value="CopR_AtkY"/>
    <property type="match status" value="1"/>
</dbReference>
<protein>
    <submittedName>
        <fullName evidence="5">Putative transcriptional regulator</fullName>
    </submittedName>
</protein>
<evidence type="ECO:0000313" key="5">
    <source>
        <dbReference type="EMBL" id="PRY62540.1"/>
    </source>
</evidence>
<reference evidence="5 6" key="1">
    <citation type="submission" date="2018-03" db="EMBL/GenBank/DDBJ databases">
        <title>Genomic Encyclopedia of Type Strains, Phase III (KMG-III): the genomes of soil and plant-associated and newly described type strains.</title>
        <authorList>
            <person name="Whitman W."/>
        </authorList>
    </citation>
    <scope>NUCLEOTIDE SEQUENCE [LARGE SCALE GENOMIC DNA]</scope>
    <source>
        <strain evidence="5 6">CGMCC 4.7067</strain>
    </source>
</reference>
<comment type="caution">
    <text evidence="5">The sequence shown here is derived from an EMBL/GenBank/DDBJ whole genome shotgun (WGS) entry which is preliminary data.</text>
</comment>
<evidence type="ECO:0000256" key="3">
    <source>
        <dbReference type="ARBA" id="ARBA00023125"/>
    </source>
</evidence>
<dbReference type="EMBL" id="PVTJ01000001">
    <property type="protein sequence ID" value="PRY62540.1"/>
    <property type="molecule type" value="Genomic_DNA"/>
</dbReference>
<dbReference type="GO" id="GO:0003677">
    <property type="term" value="F:DNA binding"/>
    <property type="evidence" value="ECO:0007669"/>
    <property type="project" value="UniProtKB-KW"/>
</dbReference>
<dbReference type="AlphaFoldDB" id="A0A2T0UX85"/>
<dbReference type="InterPro" id="IPR005650">
    <property type="entry name" value="BlaI_family"/>
</dbReference>
<sequence>MRRLGELEAAIMAVLWGAAEAVTVRGVLEALEREPEPAYTTVMTVLDNLHRKDIVTRERVGRAWAYRPALAREDFDAEAMASVLESSADRGATLLRFIGKISLEELAQLKALMDEAEGRPS</sequence>
<keyword evidence="3" id="KW-0238">DNA-binding</keyword>
<dbReference type="SUPFAM" id="SSF46785">
    <property type="entry name" value="Winged helix' DNA-binding domain"/>
    <property type="match status" value="1"/>
</dbReference>
<evidence type="ECO:0000256" key="1">
    <source>
        <dbReference type="ARBA" id="ARBA00011046"/>
    </source>
</evidence>
<dbReference type="Pfam" id="PF03965">
    <property type="entry name" value="Penicillinase_R"/>
    <property type="match status" value="1"/>
</dbReference>
<evidence type="ECO:0000313" key="6">
    <source>
        <dbReference type="Proteomes" id="UP000238176"/>
    </source>
</evidence>
<proteinExistence type="inferred from homology"/>
<dbReference type="InterPro" id="IPR036388">
    <property type="entry name" value="WH-like_DNA-bd_sf"/>
</dbReference>
<dbReference type="GO" id="GO:0045892">
    <property type="term" value="P:negative regulation of DNA-templated transcription"/>
    <property type="evidence" value="ECO:0007669"/>
    <property type="project" value="InterPro"/>
</dbReference>
<dbReference type="InterPro" id="IPR036390">
    <property type="entry name" value="WH_DNA-bd_sf"/>
</dbReference>
<keyword evidence="6" id="KW-1185">Reference proteome</keyword>
<dbReference type="OrthoDB" id="9813987at2"/>
<dbReference type="Gene3D" id="1.10.10.10">
    <property type="entry name" value="Winged helix-like DNA-binding domain superfamily/Winged helix DNA-binding domain"/>
    <property type="match status" value="1"/>
</dbReference>